<evidence type="ECO:0000313" key="2">
    <source>
        <dbReference type="Proteomes" id="UP000807353"/>
    </source>
</evidence>
<gene>
    <name evidence="1" type="ORF">BDZ94DRAFT_1261476</name>
</gene>
<sequence>MNLKYIGHVSPRLMRDKGLDFGQSQVTVTRDQCRIDQHDTVHCVWVSPFTITKFRSR</sequence>
<dbReference type="EMBL" id="MU150273">
    <property type="protein sequence ID" value="KAF9462262.1"/>
    <property type="molecule type" value="Genomic_DNA"/>
</dbReference>
<name>A0A9P6CDY5_9AGAR</name>
<protein>
    <submittedName>
        <fullName evidence="1">Uncharacterized protein</fullName>
    </submittedName>
</protein>
<evidence type="ECO:0000313" key="1">
    <source>
        <dbReference type="EMBL" id="KAF9462262.1"/>
    </source>
</evidence>
<proteinExistence type="predicted"/>
<dbReference type="Proteomes" id="UP000807353">
    <property type="component" value="Unassembled WGS sequence"/>
</dbReference>
<dbReference type="AlphaFoldDB" id="A0A9P6CDY5"/>
<accession>A0A9P6CDY5</accession>
<reference evidence="1" key="1">
    <citation type="submission" date="2020-11" db="EMBL/GenBank/DDBJ databases">
        <authorList>
            <consortium name="DOE Joint Genome Institute"/>
            <person name="Ahrendt S."/>
            <person name="Riley R."/>
            <person name="Andreopoulos W."/>
            <person name="Labutti K."/>
            <person name="Pangilinan J."/>
            <person name="Ruiz-Duenas F.J."/>
            <person name="Barrasa J.M."/>
            <person name="Sanchez-Garcia M."/>
            <person name="Camarero S."/>
            <person name="Miyauchi S."/>
            <person name="Serrano A."/>
            <person name="Linde D."/>
            <person name="Babiker R."/>
            <person name="Drula E."/>
            <person name="Ayuso-Fernandez I."/>
            <person name="Pacheco R."/>
            <person name="Padilla G."/>
            <person name="Ferreira P."/>
            <person name="Barriuso J."/>
            <person name="Kellner H."/>
            <person name="Castanera R."/>
            <person name="Alfaro M."/>
            <person name="Ramirez L."/>
            <person name="Pisabarro A.G."/>
            <person name="Kuo A."/>
            <person name="Tritt A."/>
            <person name="Lipzen A."/>
            <person name="He G."/>
            <person name="Yan M."/>
            <person name="Ng V."/>
            <person name="Cullen D."/>
            <person name="Martin F."/>
            <person name="Rosso M.-N."/>
            <person name="Henrissat B."/>
            <person name="Hibbett D."/>
            <person name="Martinez A.T."/>
            <person name="Grigoriev I.V."/>
        </authorList>
    </citation>
    <scope>NUCLEOTIDE SEQUENCE</scope>
    <source>
        <strain evidence="1">CBS 247.69</strain>
    </source>
</reference>
<keyword evidence="2" id="KW-1185">Reference proteome</keyword>
<organism evidence="1 2">
    <name type="scientific">Collybia nuda</name>
    <dbReference type="NCBI Taxonomy" id="64659"/>
    <lineage>
        <taxon>Eukaryota</taxon>
        <taxon>Fungi</taxon>
        <taxon>Dikarya</taxon>
        <taxon>Basidiomycota</taxon>
        <taxon>Agaricomycotina</taxon>
        <taxon>Agaricomycetes</taxon>
        <taxon>Agaricomycetidae</taxon>
        <taxon>Agaricales</taxon>
        <taxon>Tricholomatineae</taxon>
        <taxon>Clitocybaceae</taxon>
        <taxon>Collybia</taxon>
    </lineage>
</organism>
<comment type="caution">
    <text evidence="1">The sequence shown here is derived from an EMBL/GenBank/DDBJ whole genome shotgun (WGS) entry which is preliminary data.</text>
</comment>